<dbReference type="Proteomes" id="UP000051442">
    <property type="component" value="Unassembled WGS sequence"/>
</dbReference>
<dbReference type="AlphaFoldDB" id="A0A0R2FCF8"/>
<gene>
    <name evidence="2" type="ORF">FD14_GL003002</name>
</gene>
<dbReference type="OrthoDB" id="2298266at2"/>
<protein>
    <submittedName>
        <fullName evidence="2">Uncharacterized protein</fullName>
    </submittedName>
</protein>
<reference evidence="2 3" key="1">
    <citation type="journal article" date="2015" name="Genome Announc.">
        <title>Expanding the biotechnology potential of lactobacilli through comparative genomics of 213 strains and associated genera.</title>
        <authorList>
            <person name="Sun Z."/>
            <person name="Harris H.M."/>
            <person name="McCann A."/>
            <person name="Guo C."/>
            <person name="Argimon S."/>
            <person name="Zhang W."/>
            <person name="Yang X."/>
            <person name="Jeffery I.B."/>
            <person name="Cooney J.C."/>
            <person name="Kagawa T.F."/>
            <person name="Liu W."/>
            <person name="Song Y."/>
            <person name="Salvetti E."/>
            <person name="Wrobel A."/>
            <person name="Rasinkangas P."/>
            <person name="Parkhill J."/>
            <person name="Rea M.C."/>
            <person name="O'Sullivan O."/>
            <person name="Ritari J."/>
            <person name="Douillard F.P."/>
            <person name="Paul Ross R."/>
            <person name="Yang R."/>
            <person name="Briner A.E."/>
            <person name="Felis G.E."/>
            <person name="de Vos W.M."/>
            <person name="Barrangou R."/>
            <person name="Klaenhammer T.R."/>
            <person name="Caufield P.W."/>
            <person name="Cui Y."/>
            <person name="Zhang H."/>
            <person name="O'Toole P.W."/>
        </authorList>
    </citation>
    <scope>NUCLEOTIDE SEQUENCE [LARGE SCALE GENOMIC DNA]</scope>
    <source>
        <strain evidence="2 3">DSM 23365</strain>
    </source>
</reference>
<evidence type="ECO:0000313" key="3">
    <source>
        <dbReference type="Proteomes" id="UP000051442"/>
    </source>
</evidence>
<feature type="transmembrane region" description="Helical" evidence="1">
    <location>
        <begin position="18"/>
        <end position="37"/>
    </location>
</feature>
<evidence type="ECO:0000256" key="1">
    <source>
        <dbReference type="SAM" id="Phobius"/>
    </source>
</evidence>
<comment type="caution">
    <text evidence="2">The sequence shown here is derived from an EMBL/GenBank/DDBJ whole genome shotgun (WGS) entry which is preliminary data.</text>
</comment>
<keyword evidence="1" id="KW-1133">Transmembrane helix</keyword>
<organism evidence="2 3">
    <name type="scientific">Secundilactobacillus similis DSM 23365 = JCM 2765</name>
    <dbReference type="NCBI Taxonomy" id="1423804"/>
    <lineage>
        <taxon>Bacteria</taxon>
        <taxon>Bacillati</taxon>
        <taxon>Bacillota</taxon>
        <taxon>Bacilli</taxon>
        <taxon>Lactobacillales</taxon>
        <taxon>Lactobacillaceae</taxon>
        <taxon>Secundilactobacillus</taxon>
    </lineage>
</organism>
<name>A0A0R2FCF8_9LACO</name>
<keyword evidence="1" id="KW-0812">Transmembrane</keyword>
<dbReference type="RefSeq" id="WP_054737462.1">
    <property type="nucleotide sequence ID" value="NZ_AYZM01000045.1"/>
</dbReference>
<proteinExistence type="predicted"/>
<keyword evidence="1" id="KW-0472">Membrane</keyword>
<keyword evidence="3" id="KW-1185">Reference proteome</keyword>
<evidence type="ECO:0000313" key="2">
    <source>
        <dbReference type="EMBL" id="KRN26104.1"/>
    </source>
</evidence>
<dbReference type="PATRIC" id="fig|1423804.4.peg.3230"/>
<accession>A0A0R2FCF8</accession>
<sequence length="170" mass="18418">MAESDTSESLGTKRWPKVLAWVLIGIATIIILVVIFFTPLNNAMRSATGNDTPADTVVKNELVKRIDASKTGDPATDAKINAAVKKLKKTKMTIIMKAADNQQQLNKLLNSDTSLSQSQAKAATKIIFKSGQYTDLRQAVAKGKWVAAYKAYKQLSGSGALTYLKNSVNN</sequence>
<dbReference type="EMBL" id="AYZM01000045">
    <property type="protein sequence ID" value="KRN26104.1"/>
    <property type="molecule type" value="Genomic_DNA"/>
</dbReference>